<evidence type="ECO:0000256" key="6">
    <source>
        <dbReference type="ARBA" id="ARBA00022840"/>
    </source>
</evidence>
<evidence type="ECO:0000256" key="5">
    <source>
        <dbReference type="ARBA" id="ARBA00022741"/>
    </source>
</evidence>
<comment type="similarity">
    <text evidence="2">Belongs to the ABC transporter superfamily.</text>
</comment>
<dbReference type="Pfam" id="PF08352">
    <property type="entry name" value="oligo_HPY"/>
    <property type="match status" value="1"/>
</dbReference>
<evidence type="ECO:0000256" key="7">
    <source>
        <dbReference type="ARBA" id="ARBA00023136"/>
    </source>
</evidence>
<dbReference type="PROSITE" id="PS50893">
    <property type="entry name" value="ABC_TRANSPORTER_2"/>
    <property type="match status" value="1"/>
</dbReference>
<keyword evidence="10" id="KW-1185">Reference proteome</keyword>
<dbReference type="InterPro" id="IPR003439">
    <property type="entry name" value="ABC_transporter-like_ATP-bd"/>
</dbReference>
<dbReference type="GO" id="GO:0005524">
    <property type="term" value="F:ATP binding"/>
    <property type="evidence" value="ECO:0007669"/>
    <property type="project" value="UniProtKB-KW"/>
</dbReference>
<dbReference type="Pfam" id="PF00005">
    <property type="entry name" value="ABC_tran"/>
    <property type="match status" value="1"/>
</dbReference>
<evidence type="ECO:0000313" key="10">
    <source>
        <dbReference type="Proteomes" id="UP001597286"/>
    </source>
</evidence>
<dbReference type="Proteomes" id="UP001597286">
    <property type="component" value="Unassembled WGS sequence"/>
</dbReference>
<dbReference type="InterPro" id="IPR003593">
    <property type="entry name" value="AAA+_ATPase"/>
</dbReference>
<accession>A0ABW4P0G3</accession>
<keyword evidence="7" id="KW-0472">Membrane</keyword>
<keyword evidence="5" id="KW-0547">Nucleotide-binding</keyword>
<protein>
    <submittedName>
        <fullName evidence="9">ABC transporter ATP-binding protein</fullName>
    </submittedName>
</protein>
<dbReference type="SUPFAM" id="SSF52540">
    <property type="entry name" value="P-loop containing nucleoside triphosphate hydrolases"/>
    <property type="match status" value="1"/>
</dbReference>
<evidence type="ECO:0000256" key="3">
    <source>
        <dbReference type="ARBA" id="ARBA00022448"/>
    </source>
</evidence>
<gene>
    <name evidence="9" type="ORF">ACFSJG_06980</name>
</gene>
<sequence length="345" mass="36156">MNVATEIRPTFDTDVRTAEPCLAVDGLDIAYGTGTPVVSDFSLTVAPGETVGLIGESGCGKSSVGLALLGLLPDSAQVSARTLDIAGQDVLGATDRDFQKLRGREIGMIFQEPMSALNPCTRIGIQIAEVLRLHGLADKKTAQARALELLQLVQVPEPELRMKQFPHQLSGGMRQRIVIAMALAARPKVLVADEPTTALDVTVQAQILRLLAQIQQDSGAGMVLISHDLGVIAETCDRVVVMYAGQIIEQGTPEAVLSAPAHPYTAGLLASIPTLAGDHAGDLPTIPGGIAAEDRARPGCRFAPRCALAGPECEAPLPLEALTGSHDVRCVKSLVPVGYSAAIDE</sequence>
<dbReference type="InterPro" id="IPR017871">
    <property type="entry name" value="ABC_transporter-like_CS"/>
</dbReference>
<dbReference type="Gene3D" id="3.40.50.300">
    <property type="entry name" value="P-loop containing nucleotide triphosphate hydrolases"/>
    <property type="match status" value="1"/>
</dbReference>
<dbReference type="InterPro" id="IPR013563">
    <property type="entry name" value="Oligopep_ABC_C"/>
</dbReference>
<name>A0ABW4P0G3_9NOCA</name>
<proteinExistence type="inferred from homology"/>
<evidence type="ECO:0000256" key="2">
    <source>
        <dbReference type="ARBA" id="ARBA00005417"/>
    </source>
</evidence>
<comment type="caution">
    <text evidence="9">The sequence shown here is derived from an EMBL/GenBank/DDBJ whole genome shotgun (WGS) entry which is preliminary data.</text>
</comment>
<dbReference type="PROSITE" id="PS00211">
    <property type="entry name" value="ABC_TRANSPORTER_1"/>
    <property type="match status" value="1"/>
</dbReference>
<evidence type="ECO:0000256" key="4">
    <source>
        <dbReference type="ARBA" id="ARBA00022475"/>
    </source>
</evidence>
<dbReference type="NCBIfam" id="TIGR01727">
    <property type="entry name" value="oligo_HPY"/>
    <property type="match status" value="1"/>
</dbReference>
<dbReference type="EMBL" id="JBHUFB010000009">
    <property type="protein sequence ID" value="MFD1811955.1"/>
    <property type="molecule type" value="Genomic_DNA"/>
</dbReference>
<dbReference type="InterPro" id="IPR050388">
    <property type="entry name" value="ABC_Ni/Peptide_Import"/>
</dbReference>
<keyword evidence="4" id="KW-1003">Cell membrane</keyword>
<keyword evidence="3" id="KW-0813">Transport</keyword>
<reference evidence="10" key="1">
    <citation type="journal article" date="2019" name="Int. J. Syst. Evol. Microbiol.">
        <title>The Global Catalogue of Microorganisms (GCM) 10K type strain sequencing project: providing services to taxonomists for standard genome sequencing and annotation.</title>
        <authorList>
            <consortium name="The Broad Institute Genomics Platform"/>
            <consortium name="The Broad Institute Genome Sequencing Center for Infectious Disease"/>
            <person name="Wu L."/>
            <person name="Ma J."/>
        </authorList>
    </citation>
    <scope>NUCLEOTIDE SEQUENCE [LARGE SCALE GENOMIC DNA]</scope>
    <source>
        <strain evidence="10">DT72</strain>
    </source>
</reference>
<dbReference type="RefSeq" id="WP_378484492.1">
    <property type="nucleotide sequence ID" value="NZ_JBHUFB010000009.1"/>
</dbReference>
<comment type="subcellular location">
    <subcellularLocation>
        <location evidence="1">Cell membrane</location>
        <topology evidence="1">Peripheral membrane protein</topology>
    </subcellularLocation>
</comment>
<dbReference type="SMART" id="SM00382">
    <property type="entry name" value="AAA"/>
    <property type="match status" value="1"/>
</dbReference>
<keyword evidence="6 9" id="KW-0067">ATP-binding</keyword>
<organism evidence="9 10">
    <name type="scientific">Rhodococcus gannanensis</name>
    <dbReference type="NCBI Taxonomy" id="1960308"/>
    <lineage>
        <taxon>Bacteria</taxon>
        <taxon>Bacillati</taxon>
        <taxon>Actinomycetota</taxon>
        <taxon>Actinomycetes</taxon>
        <taxon>Mycobacteriales</taxon>
        <taxon>Nocardiaceae</taxon>
        <taxon>Rhodococcus</taxon>
    </lineage>
</organism>
<dbReference type="PANTHER" id="PTHR43297">
    <property type="entry name" value="OLIGOPEPTIDE TRANSPORT ATP-BINDING PROTEIN APPD"/>
    <property type="match status" value="1"/>
</dbReference>
<evidence type="ECO:0000259" key="8">
    <source>
        <dbReference type="PROSITE" id="PS50893"/>
    </source>
</evidence>
<dbReference type="InterPro" id="IPR027417">
    <property type="entry name" value="P-loop_NTPase"/>
</dbReference>
<feature type="domain" description="ABC transporter" evidence="8">
    <location>
        <begin position="22"/>
        <end position="269"/>
    </location>
</feature>
<dbReference type="CDD" id="cd03257">
    <property type="entry name" value="ABC_NikE_OppD_transporters"/>
    <property type="match status" value="1"/>
</dbReference>
<dbReference type="PANTHER" id="PTHR43297:SF2">
    <property type="entry name" value="DIPEPTIDE TRANSPORT ATP-BINDING PROTEIN DPPD"/>
    <property type="match status" value="1"/>
</dbReference>
<evidence type="ECO:0000313" key="9">
    <source>
        <dbReference type="EMBL" id="MFD1811955.1"/>
    </source>
</evidence>
<evidence type="ECO:0000256" key="1">
    <source>
        <dbReference type="ARBA" id="ARBA00004202"/>
    </source>
</evidence>